<dbReference type="AlphaFoldDB" id="A0A328CB99"/>
<dbReference type="RefSeq" id="WP_111729017.1">
    <property type="nucleotide sequence ID" value="NZ_QHKO01000002.1"/>
</dbReference>
<feature type="compositionally biased region" description="Basic and acidic residues" evidence="1">
    <location>
        <begin position="357"/>
        <end position="371"/>
    </location>
</feature>
<name>A0A328CB99_9DELT</name>
<dbReference type="Gene3D" id="2.60.120.380">
    <property type="match status" value="1"/>
</dbReference>
<organism evidence="2 3">
    <name type="scientific">Lujinxingia litoralis</name>
    <dbReference type="NCBI Taxonomy" id="2211119"/>
    <lineage>
        <taxon>Bacteria</taxon>
        <taxon>Deltaproteobacteria</taxon>
        <taxon>Bradymonadales</taxon>
        <taxon>Lujinxingiaceae</taxon>
        <taxon>Lujinxingia</taxon>
    </lineage>
</organism>
<reference evidence="2 3" key="1">
    <citation type="submission" date="2018-05" db="EMBL/GenBank/DDBJ databases">
        <title>Lujinxingia marina gen. nov. sp. nov., a new facultative anaerobic member of the class Deltaproteobacteria, and proposal of Lujinxingaceae fam. nov.</title>
        <authorList>
            <person name="Li C.-M."/>
        </authorList>
    </citation>
    <scope>NUCLEOTIDE SEQUENCE [LARGE SCALE GENOMIC DNA]</scope>
    <source>
        <strain evidence="2 3">B210</strain>
    </source>
</reference>
<feature type="compositionally biased region" description="Low complexity" evidence="1">
    <location>
        <begin position="564"/>
        <end position="578"/>
    </location>
</feature>
<evidence type="ECO:0000313" key="3">
    <source>
        <dbReference type="Proteomes" id="UP000249169"/>
    </source>
</evidence>
<gene>
    <name evidence="2" type="ORF">DL240_06285</name>
</gene>
<proteinExistence type="predicted"/>
<comment type="caution">
    <text evidence="2">The sequence shown here is derived from an EMBL/GenBank/DDBJ whole genome shotgun (WGS) entry which is preliminary data.</text>
</comment>
<dbReference type="PROSITE" id="PS51257">
    <property type="entry name" value="PROKAR_LIPOPROTEIN"/>
    <property type="match status" value="1"/>
</dbReference>
<feature type="region of interest" description="Disordered" evidence="1">
    <location>
        <begin position="521"/>
        <end position="548"/>
    </location>
</feature>
<dbReference type="OrthoDB" id="5486749at2"/>
<dbReference type="Proteomes" id="UP000249169">
    <property type="component" value="Unassembled WGS sequence"/>
</dbReference>
<feature type="region of interest" description="Disordered" evidence="1">
    <location>
        <begin position="357"/>
        <end position="382"/>
    </location>
</feature>
<evidence type="ECO:0000256" key="1">
    <source>
        <dbReference type="SAM" id="MobiDB-lite"/>
    </source>
</evidence>
<evidence type="ECO:0008006" key="4">
    <source>
        <dbReference type="Google" id="ProtNLM"/>
    </source>
</evidence>
<keyword evidence="3" id="KW-1185">Reference proteome</keyword>
<evidence type="ECO:0000313" key="2">
    <source>
        <dbReference type="EMBL" id="RAL23759.1"/>
    </source>
</evidence>
<feature type="compositionally biased region" description="Acidic residues" evidence="1">
    <location>
        <begin position="525"/>
        <end position="536"/>
    </location>
</feature>
<feature type="region of interest" description="Disordered" evidence="1">
    <location>
        <begin position="564"/>
        <end position="585"/>
    </location>
</feature>
<accession>A0A328CB99</accession>
<sequence length="659" mass="71467">MRSRLYLLLIPGLALAVGGCDIEGKVRSLLGQSEDERVIPAEERQQRAELREAEPNDTADQATPLALGSQMRPLHASLEPEGDTDWYVLEAPGEEDWVVDIRVVPETPGLDLGVYLDVGGEEEHPPLLYKVAEAGEPEEVPMISVPAEGGRRFFVTGMGKGSGNYRVELSRRISAGAVEREPNDFPRLASPLAVPGEVQGVYDRPDDRDIYFVKPEALDPSRVYSLEISAIPELEQTLRVYGSPDFGAALLQLTVSSERPALIPNIALSGGAQGLWFVLTSGEAYDRERGYRLRVIEHPPEPEFKIEREPNDIAASAQIIAFDDVLRAYLHAPGDVDRYRFEVAAPEVEIAPSLLEGRLEDEAEREERADAEPGGVDPWAGVPEKEAPEHVAQLTVRPLGEHHRLALRWLPQEGSTQAALSLEAGEVDDELTVCNQVLGPGSYDVEVRSVESNFNLVNRGYDYELRLRNVASTPGLEVEPNDEASQADRLVATASRVGFIASEGDVDVYAFVVGPQEEEARVEPVEVEATEGEVSEPGERAPQPGGQIRDAEVEQVEAATEPGAIPAADPGAAAPTAGGLAGWQPPETAPVRVRLKGNRLNLGFELLDDERARVARVNRAGPGADEELTIDLPHGLYYLAVSASGGSACEPYEVTVEKP</sequence>
<protein>
    <recommendedName>
        <fullName evidence="4">Peptidase C-terminal archaeal/bacterial domain-containing protein</fullName>
    </recommendedName>
</protein>
<dbReference type="EMBL" id="QHKO01000002">
    <property type="protein sequence ID" value="RAL23759.1"/>
    <property type="molecule type" value="Genomic_DNA"/>
</dbReference>